<keyword evidence="2" id="KW-0255">Endonuclease</keyword>
<dbReference type="Proteomes" id="UP001059836">
    <property type="component" value="Chromosome"/>
</dbReference>
<proteinExistence type="predicted"/>
<gene>
    <name evidence="2" type="ORF">GII31_08795</name>
</gene>
<protein>
    <submittedName>
        <fullName evidence="2">Uma2 family endonuclease</fullName>
    </submittedName>
</protein>
<evidence type="ECO:0000313" key="2">
    <source>
        <dbReference type="EMBL" id="QHN34977.1"/>
    </source>
</evidence>
<keyword evidence="3" id="KW-1185">Reference proteome</keyword>
<dbReference type="InterPro" id="IPR011335">
    <property type="entry name" value="Restrct_endonuc-II-like"/>
</dbReference>
<dbReference type="RefSeq" id="WP_213248668.1">
    <property type="nucleotide sequence ID" value="NZ_CP045806.1"/>
</dbReference>
<dbReference type="PANTHER" id="PTHR35400">
    <property type="entry name" value="SLR1083 PROTEIN"/>
    <property type="match status" value="1"/>
</dbReference>
<dbReference type="Pfam" id="PF05685">
    <property type="entry name" value="Uma2"/>
    <property type="match status" value="1"/>
</dbReference>
<evidence type="ECO:0000259" key="1">
    <source>
        <dbReference type="Pfam" id="PF05685"/>
    </source>
</evidence>
<dbReference type="InterPro" id="IPR008538">
    <property type="entry name" value="Uma2"/>
</dbReference>
<keyword evidence="2" id="KW-0378">Hydrolase</keyword>
<dbReference type="InterPro" id="IPR012296">
    <property type="entry name" value="Nuclease_put_TT1808"/>
</dbReference>
<dbReference type="SUPFAM" id="SSF52980">
    <property type="entry name" value="Restriction endonuclease-like"/>
    <property type="match status" value="1"/>
</dbReference>
<organism evidence="2 3">
    <name type="scientific">Gordonia pseudamarae</name>
    <dbReference type="NCBI Taxonomy" id="2831662"/>
    <lineage>
        <taxon>Bacteria</taxon>
        <taxon>Bacillati</taxon>
        <taxon>Actinomycetota</taxon>
        <taxon>Actinomycetes</taxon>
        <taxon>Mycobacteriales</taxon>
        <taxon>Gordoniaceae</taxon>
        <taxon>Gordonia</taxon>
    </lineage>
</organism>
<sequence length="179" mass="19687">MTAAHHGARLLSLDEWRALDEDTETRSELQEGVLVVSPRPLKPHARVIARLITQLAAQLPDSVEALPEVEVIVDASPPPTVRIPDVIICPTTPDTTVDASQVLLAVEVMSPGSRRTDQITKRSEYADAGIGHYWIIDRERRIMTALELTSDGYVGSEHSGMFETSRPCALRIDIDALDI</sequence>
<dbReference type="CDD" id="cd06260">
    <property type="entry name" value="DUF820-like"/>
    <property type="match status" value="1"/>
</dbReference>
<evidence type="ECO:0000313" key="3">
    <source>
        <dbReference type="Proteomes" id="UP001059836"/>
    </source>
</evidence>
<dbReference type="EMBL" id="CP045809">
    <property type="protein sequence ID" value="QHN34977.1"/>
    <property type="molecule type" value="Genomic_DNA"/>
</dbReference>
<feature type="domain" description="Putative restriction endonuclease" evidence="1">
    <location>
        <begin position="14"/>
        <end position="159"/>
    </location>
</feature>
<name>A0ABX6IGJ9_9ACTN</name>
<keyword evidence="2" id="KW-0540">Nuclease</keyword>
<reference evidence="2" key="1">
    <citation type="journal article" date="2021" name="Nat. Microbiol.">
        <title>Cocultivation of an ultrasmall environmental parasitic bacterium with lytic ability against bacteria associated with wastewater foams.</title>
        <authorList>
            <person name="Batinovic S."/>
            <person name="Rose J.J.A."/>
            <person name="Ratcliffe J."/>
            <person name="Seviour R.J."/>
            <person name="Petrovski S."/>
        </authorList>
    </citation>
    <scope>NUCLEOTIDE SEQUENCE</scope>
    <source>
        <strain evidence="2">CON9</strain>
    </source>
</reference>
<dbReference type="Gene3D" id="3.90.1570.10">
    <property type="entry name" value="tt1808, chain A"/>
    <property type="match status" value="1"/>
</dbReference>
<dbReference type="PANTHER" id="PTHR35400:SF3">
    <property type="entry name" value="SLL1072 PROTEIN"/>
    <property type="match status" value="1"/>
</dbReference>
<dbReference type="GO" id="GO:0004519">
    <property type="term" value="F:endonuclease activity"/>
    <property type="evidence" value="ECO:0007669"/>
    <property type="project" value="UniProtKB-KW"/>
</dbReference>
<accession>A0ABX6IGJ9</accession>